<reference evidence="1" key="1">
    <citation type="submission" date="2018-05" db="EMBL/GenBank/DDBJ databases">
        <authorList>
            <person name="Lanie J.A."/>
            <person name="Ng W.-L."/>
            <person name="Kazmierczak K.M."/>
            <person name="Andrzejewski T.M."/>
            <person name="Davidsen T.M."/>
            <person name="Wayne K.J."/>
            <person name="Tettelin H."/>
            <person name="Glass J.I."/>
            <person name="Rusch D."/>
            <person name="Podicherti R."/>
            <person name="Tsui H.-C.T."/>
            <person name="Winkler M.E."/>
        </authorList>
    </citation>
    <scope>NUCLEOTIDE SEQUENCE</scope>
</reference>
<proteinExistence type="predicted"/>
<name>A0A382VHN5_9ZZZZ</name>
<gene>
    <name evidence="1" type="ORF">METZ01_LOCUS398863</name>
</gene>
<evidence type="ECO:0000313" key="1">
    <source>
        <dbReference type="EMBL" id="SVD46009.1"/>
    </source>
</evidence>
<sequence>MNSNDPGTSFERCKRASYAASQTIINNLTNGTLSRQPHQQWQIEVKERPQAVDQGQIVCRRFAKAESDIQYELVSLNTRGHTSGNSLFKERPNFTSQILIGGAALHGPRFTLHMHQADGQT</sequence>
<dbReference type="AlphaFoldDB" id="A0A382VHN5"/>
<accession>A0A382VHN5</accession>
<dbReference type="EMBL" id="UINC01152045">
    <property type="protein sequence ID" value="SVD46009.1"/>
    <property type="molecule type" value="Genomic_DNA"/>
</dbReference>
<organism evidence="1">
    <name type="scientific">marine metagenome</name>
    <dbReference type="NCBI Taxonomy" id="408172"/>
    <lineage>
        <taxon>unclassified sequences</taxon>
        <taxon>metagenomes</taxon>
        <taxon>ecological metagenomes</taxon>
    </lineage>
</organism>
<protein>
    <submittedName>
        <fullName evidence="1">Uncharacterized protein</fullName>
    </submittedName>
</protein>
<feature type="non-terminal residue" evidence="1">
    <location>
        <position position="121"/>
    </location>
</feature>